<dbReference type="AlphaFoldDB" id="A0A438JCU6"/>
<dbReference type="InterPro" id="IPR051506">
    <property type="entry name" value="ATOS_Transcription_Regulators"/>
</dbReference>
<evidence type="ECO:0000313" key="4">
    <source>
        <dbReference type="Proteomes" id="UP000288805"/>
    </source>
</evidence>
<evidence type="ECO:0000256" key="1">
    <source>
        <dbReference type="SAM" id="MobiDB-lite"/>
    </source>
</evidence>
<dbReference type="Pfam" id="PF13889">
    <property type="entry name" value="Chromosome_seg"/>
    <property type="match status" value="1"/>
</dbReference>
<feature type="region of interest" description="Disordered" evidence="1">
    <location>
        <begin position="133"/>
        <end position="156"/>
    </location>
</feature>
<sequence length="767" mass="84636">MGLPQVSSIKTAEEVAESISTFLQSPQFAGLSTCDLDGMSRGSPSRMGGDSICSPSGDFQRKSSLEPPKISDDLFEQKGTVDVTSTVLKISSMDEVAWFPPKHRRDIQTPVSRIVGFESGGMNSMSTGLEGDSVDHGHSTAPVGSTVNESKSSGSLARKRMLSPLNGMLFPEQFNGDPLDIGCSNFSMNTPAFNGGFGGVMAQDHKKANIGCKKNFTSPIWSISNCSEHNNIFYDNSRATSIFQTDGLNQDHNTCVSSPELNHFRESSKVRSKTGSIMISPKKVVSPPLSLSPLGPKFSERMRTAGGCRNVTEEMHSDYLTLKNMEKSLNGAVSDIFFTQEEEVFRTTRKSFDGVELLHKEFYSSSLESTGISWPLSQNSAPTPQYMKLVRNLSRLPVRRSLVGSFEESLLSGRFSYGKFNQRIDGFLAVLSVTGGDFSPKSRKLPFSVSSVDGDSYLLYYASIDLAGNLLSKRFRAQKLNRGLSNDDSQTAKSHLRIPMKGRIQLVLSNPEKTPLHSFFCNYDLSDMPSGTKTFLRQKVTIGSSCPTSPRVNGEQRDHDMKVKDKLISSSDKSHQVENSREITTSYEFDMLNAMRSIEPSTSFEGRDGSDLVHSIDTRDAGRIDVPSLLLEEGCNSAESSRTLESESWGDACNENDRKSAHGCSKANENSTSAGALRYALHLRFLCPSKKCSRSIQRCKSDPLSIPQRTCLDIEGERRFYLYNDLRVVFPQRHSDADEGKLSQLAEWPNDAITDGHGPEALEMQWK</sequence>
<organism evidence="3 4">
    <name type="scientific">Vitis vinifera</name>
    <name type="common">Grape</name>
    <dbReference type="NCBI Taxonomy" id="29760"/>
    <lineage>
        <taxon>Eukaryota</taxon>
        <taxon>Viridiplantae</taxon>
        <taxon>Streptophyta</taxon>
        <taxon>Embryophyta</taxon>
        <taxon>Tracheophyta</taxon>
        <taxon>Spermatophyta</taxon>
        <taxon>Magnoliopsida</taxon>
        <taxon>eudicotyledons</taxon>
        <taxon>Gunneridae</taxon>
        <taxon>Pentapetalae</taxon>
        <taxon>rosids</taxon>
        <taxon>Vitales</taxon>
        <taxon>Vitaceae</taxon>
        <taxon>Viteae</taxon>
        <taxon>Vitis</taxon>
    </lineage>
</organism>
<feature type="region of interest" description="Disordered" evidence="1">
    <location>
        <begin position="39"/>
        <end position="70"/>
    </location>
</feature>
<proteinExistence type="predicted"/>
<name>A0A438JCU6_VITVI</name>
<dbReference type="InterPro" id="IPR033473">
    <property type="entry name" value="Atos-like_C"/>
</dbReference>
<dbReference type="PANTHER" id="PTHR13199">
    <property type="entry name" value="GH03947P"/>
    <property type="match status" value="1"/>
</dbReference>
<reference evidence="3 4" key="1">
    <citation type="journal article" date="2018" name="PLoS Genet.">
        <title>Population sequencing reveals clonal diversity and ancestral inbreeding in the grapevine cultivar Chardonnay.</title>
        <authorList>
            <person name="Roach M.J."/>
            <person name="Johnson D.L."/>
            <person name="Bohlmann J."/>
            <person name="van Vuuren H.J."/>
            <person name="Jones S.J."/>
            <person name="Pretorius I.S."/>
            <person name="Schmidt S.A."/>
            <person name="Borneman A.R."/>
        </authorList>
    </citation>
    <scope>NUCLEOTIDE SEQUENCE [LARGE SCALE GENOMIC DNA]</scope>
    <source>
        <strain evidence="4">cv. Chardonnay</strain>
        <tissue evidence="3">Leaf</tissue>
    </source>
</reference>
<dbReference type="Proteomes" id="UP000288805">
    <property type="component" value="Unassembled WGS sequence"/>
</dbReference>
<feature type="compositionally biased region" description="Polar residues" evidence="1">
    <location>
        <begin position="142"/>
        <end position="155"/>
    </location>
</feature>
<dbReference type="EMBL" id="QGNW01000049">
    <property type="protein sequence ID" value="RVX06775.1"/>
    <property type="molecule type" value="Genomic_DNA"/>
</dbReference>
<dbReference type="InterPro" id="IPR025261">
    <property type="entry name" value="Atos-like_cons_dom"/>
</dbReference>
<feature type="compositionally biased region" description="Basic and acidic residues" evidence="1">
    <location>
        <begin position="59"/>
        <end position="70"/>
    </location>
</feature>
<accession>A0A438JCU6</accession>
<comment type="caution">
    <text evidence="3">The sequence shown here is derived from an EMBL/GenBank/DDBJ whole genome shotgun (WGS) entry which is preliminary data.</text>
</comment>
<gene>
    <name evidence="3" type="ORF">CK203_015079</name>
</gene>
<feature type="domain" description="Atos-like conserved" evidence="2">
    <location>
        <begin position="402"/>
        <end position="461"/>
    </location>
</feature>
<evidence type="ECO:0000313" key="3">
    <source>
        <dbReference type="EMBL" id="RVX06775.1"/>
    </source>
</evidence>
<protein>
    <recommendedName>
        <fullName evidence="2">Atos-like conserved domain-containing protein</fullName>
    </recommendedName>
</protein>
<dbReference type="PANTHER" id="PTHR13199:SF23">
    <property type="entry name" value="MEIOSIS CHROMOSOME SEGREGATION FAMILY PROTEIN"/>
    <property type="match status" value="1"/>
</dbReference>
<feature type="compositionally biased region" description="Low complexity" evidence="1">
    <location>
        <begin position="39"/>
        <end position="51"/>
    </location>
</feature>
<evidence type="ECO:0000259" key="2">
    <source>
        <dbReference type="SMART" id="SM01177"/>
    </source>
</evidence>
<dbReference type="SMART" id="SM01177">
    <property type="entry name" value="DUF4210"/>
    <property type="match status" value="1"/>
</dbReference>